<gene>
    <name evidence="2" type="ORF">GPM918_LOCUS34798</name>
    <name evidence="3" type="ORF">SRO942_LOCUS35510</name>
</gene>
<dbReference type="AlphaFoldDB" id="A0A815PT34"/>
<evidence type="ECO:0008006" key="5">
    <source>
        <dbReference type="Google" id="ProtNLM"/>
    </source>
</evidence>
<dbReference type="EMBL" id="CAJOBC010085034">
    <property type="protein sequence ID" value="CAF4325741.1"/>
    <property type="molecule type" value="Genomic_DNA"/>
</dbReference>
<organism evidence="2 4">
    <name type="scientific">Didymodactylos carnosus</name>
    <dbReference type="NCBI Taxonomy" id="1234261"/>
    <lineage>
        <taxon>Eukaryota</taxon>
        <taxon>Metazoa</taxon>
        <taxon>Spiralia</taxon>
        <taxon>Gnathifera</taxon>
        <taxon>Rotifera</taxon>
        <taxon>Eurotatoria</taxon>
        <taxon>Bdelloidea</taxon>
        <taxon>Philodinida</taxon>
        <taxon>Philodinidae</taxon>
        <taxon>Didymodactylos</taxon>
    </lineage>
</organism>
<feature type="signal peptide" evidence="1">
    <location>
        <begin position="1"/>
        <end position="27"/>
    </location>
</feature>
<feature type="chain" id="PRO_5036228555" description="Pentraxin" evidence="1">
    <location>
        <begin position="28"/>
        <end position="212"/>
    </location>
</feature>
<accession>A0A815PT34</accession>
<reference evidence="2" key="1">
    <citation type="submission" date="2021-02" db="EMBL/GenBank/DDBJ databases">
        <authorList>
            <person name="Nowell W R."/>
        </authorList>
    </citation>
    <scope>NUCLEOTIDE SEQUENCE</scope>
</reference>
<dbReference type="SUPFAM" id="SSF49899">
    <property type="entry name" value="Concanavalin A-like lectins/glucanases"/>
    <property type="match status" value="1"/>
</dbReference>
<dbReference type="EMBL" id="CAJNOQ010019581">
    <property type="protein sequence ID" value="CAF1452961.1"/>
    <property type="molecule type" value="Genomic_DNA"/>
</dbReference>
<proteinExistence type="predicted"/>
<dbReference type="Proteomes" id="UP000663829">
    <property type="component" value="Unassembled WGS sequence"/>
</dbReference>
<dbReference type="Gene3D" id="2.60.120.200">
    <property type="match status" value="1"/>
</dbReference>
<keyword evidence="4" id="KW-1185">Reference proteome</keyword>
<evidence type="ECO:0000313" key="4">
    <source>
        <dbReference type="Proteomes" id="UP000663829"/>
    </source>
</evidence>
<protein>
    <recommendedName>
        <fullName evidence="5">Pentraxin</fullName>
    </recommendedName>
</protein>
<evidence type="ECO:0000313" key="2">
    <source>
        <dbReference type="EMBL" id="CAF1452961.1"/>
    </source>
</evidence>
<evidence type="ECO:0000313" key="3">
    <source>
        <dbReference type="EMBL" id="CAF4325741.1"/>
    </source>
</evidence>
<dbReference type="InterPro" id="IPR013320">
    <property type="entry name" value="ConA-like_dom_sf"/>
</dbReference>
<comment type="caution">
    <text evidence="2">The sequence shown here is derived from an EMBL/GenBank/DDBJ whole genome shotgun (WGS) entry which is preliminary data.</text>
</comment>
<dbReference type="Proteomes" id="UP000681722">
    <property type="component" value="Unassembled WGS sequence"/>
</dbReference>
<evidence type="ECO:0000256" key="1">
    <source>
        <dbReference type="SAM" id="SignalP"/>
    </source>
</evidence>
<keyword evidence="1" id="KW-0732">Signal</keyword>
<name>A0A815PT34_9BILA</name>
<sequence length="212" mass="23795">MRPFSASFLSTVTLLVLNQTTTSTTAAAKTMFDGAETMGINPHVDVSETDLDYTLSFWFTAAETGPLVICTLREADKRFCSSIAIMVNGRSEFALHEMNSGSTNVLLPIELKANEWYHLCLKQNSVAAAFHREQELWINGLLCVKGKFYMKYGITELNFRQLLHRGCCLADICMWNRCLTKLEICAIAGQGRKVDDVNVAEYLVEKVLHQNI</sequence>